<dbReference type="Gene3D" id="3.40.630.30">
    <property type="match status" value="1"/>
</dbReference>
<protein>
    <recommendedName>
        <fullName evidence="3">N-acetyltransferase domain-containing protein</fullName>
    </recommendedName>
</protein>
<organism evidence="1 2">
    <name type="scientific">Kipferlia bialata</name>
    <dbReference type="NCBI Taxonomy" id="797122"/>
    <lineage>
        <taxon>Eukaryota</taxon>
        <taxon>Metamonada</taxon>
        <taxon>Carpediemonas-like organisms</taxon>
        <taxon>Kipferlia</taxon>
    </lineage>
</organism>
<evidence type="ECO:0008006" key="3">
    <source>
        <dbReference type="Google" id="ProtNLM"/>
    </source>
</evidence>
<proteinExistence type="predicted"/>
<keyword evidence="2" id="KW-1185">Reference proteome</keyword>
<dbReference type="Proteomes" id="UP000265618">
    <property type="component" value="Unassembled WGS sequence"/>
</dbReference>
<dbReference type="EMBL" id="BDIP01007889">
    <property type="protein sequence ID" value="GCA64615.1"/>
    <property type="molecule type" value="Genomic_DNA"/>
</dbReference>
<name>A0A391NTV0_9EUKA</name>
<gene>
    <name evidence="1" type="ORF">KIPB_014833</name>
</gene>
<feature type="non-terminal residue" evidence="1">
    <location>
        <position position="1"/>
    </location>
</feature>
<evidence type="ECO:0000313" key="2">
    <source>
        <dbReference type="Proteomes" id="UP000265618"/>
    </source>
</evidence>
<evidence type="ECO:0000313" key="1">
    <source>
        <dbReference type="EMBL" id="GCA64615.1"/>
    </source>
</evidence>
<dbReference type="AlphaFoldDB" id="A0A391NTV0"/>
<accession>A0A391NTV0</accession>
<reference evidence="1 2" key="1">
    <citation type="journal article" date="2018" name="PLoS ONE">
        <title>The draft genome of Kipferlia bialata reveals reductive genome evolution in fornicate parasites.</title>
        <authorList>
            <person name="Tanifuji G."/>
            <person name="Takabayashi S."/>
            <person name="Kume K."/>
            <person name="Takagi M."/>
            <person name="Nakayama T."/>
            <person name="Kamikawa R."/>
            <person name="Inagaki Y."/>
            <person name="Hashimoto T."/>
        </authorList>
    </citation>
    <scope>NUCLEOTIDE SEQUENCE [LARGE SCALE GENOMIC DNA]</scope>
    <source>
        <strain evidence="1">NY0173</strain>
    </source>
</reference>
<comment type="caution">
    <text evidence="1">The sequence shown here is derived from an EMBL/GenBank/DDBJ whole genome shotgun (WGS) entry which is preliminary data.</text>
</comment>
<dbReference type="OrthoDB" id="5576260at2759"/>
<sequence>MGITEILTYADNYAVAFFRKQGFTERISMTEARYK</sequence>